<dbReference type="Gene3D" id="3.40.190.10">
    <property type="entry name" value="Periplasmic binding protein-like II"/>
    <property type="match status" value="2"/>
</dbReference>
<keyword evidence="8" id="KW-1185">Reference proteome</keyword>
<feature type="domain" description="HTH lysR-type" evidence="6">
    <location>
        <begin position="24"/>
        <end position="81"/>
    </location>
</feature>
<keyword evidence="4" id="KW-0804">Transcription</keyword>
<dbReference type="Proteomes" id="UP000199548">
    <property type="component" value="Unassembled WGS sequence"/>
</dbReference>
<comment type="similarity">
    <text evidence="1">Belongs to the LysR transcriptional regulatory family.</text>
</comment>
<dbReference type="OrthoDB" id="9157176at2"/>
<dbReference type="PRINTS" id="PR00039">
    <property type="entry name" value="HTHLYSR"/>
</dbReference>
<evidence type="ECO:0000259" key="6">
    <source>
        <dbReference type="PROSITE" id="PS50931"/>
    </source>
</evidence>
<feature type="compositionally biased region" description="Polar residues" evidence="5">
    <location>
        <begin position="1"/>
        <end position="16"/>
    </location>
</feature>
<protein>
    <submittedName>
        <fullName evidence="7">DNA-binding transcriptional regulator, LysR family</fullName>
    </submittedName>
</protein>
<dbReference type="SUPFAM" id="SSF53850">
    <property type="entry name" value="Periplasmic binding protein-like II"/>
    <property type="match status" value="1"/>
</dbReference>
<dbReference type="GO" id="GO:0003700">
    <property type="term" value="F:DNA-binding transcription factor activity"/>
    <property type="evidence" value="ECO:0007669"/>
    <property type="project" value="InterPro"/>
</dbReference>
<dbReference type="Pfam" id="PF03466">
    <property type="entry name" value="LysR_substrate"/>
    <property type="match status" value="1"/>
</dbReference>
<dbReference type="InterPro" id="IPR005119">
    <property type="entry name" value="LysR_subst-bd"/>
</dbReference>
<reference evidence="7 8" key="1">
    <citation type="submission" date="2016-10" db="EMBL/GenBank/DDBJ databases">
        <authorList>
            <person name="de Groot N.N."/>
        </authorList>
    </citation>
    <scope>NUCLEOTIDE SEQUENCE [LARGE SCALE GENOMIC DNA]</scope>
    <source>
        <strain evidence="7 8">LMG 23650</strain>
    </source>
</reference>
<evidence type="ECO:0000313" key="7">
    <source>
        <dbReference type="EMBL" id="SFJ73230.1"/>
    </source>
</evidence>
<proteinExistence type="inferred from homology"/>
<keyword evidence="3 7" id="KW-0238">DNA-binding</keyword>
<gene>
    <name evidence="7" type="ORF">SAMN05192543_11080</name>
</gene>
<dbReference type="InterPro" id="IPR036388">
    <property type="entry name" value="WH-like_DNA-bd_sf"/>
</dbReference>
<dbReference type="InterPro" id="IPR000847">
    <property type="entry name" value="LysR_HTH_N"/>
</dbReference>
<organism evidence="7 8">
    <name type="scientific">Paraburkholderia megapolitana</name>
    <dbReference type="NCBI Taxonomy" id="420953"/>
    <lineage>
        <taxon>Bacteria</taxon>
        <taxon>Pseudomonadati</taxon>
        <taxon>Pseudomonadota</taxon>
        <taxon>Betaproteobacteria</taxon>
        <taxon>Burkholderiales</taxon>
        <taxon>Burkholderiaceae</taxon>
        <taxon>Paraburkholderia</taxon>
    </lineage>
</organism>
<dbReference type="Gene3D" id="1.10.10.10">
    <property type="entry name" value="Winged helix-like DNA-binding domain superfamily/Winged helix DNA-binding domain"/>
    <property type="match status" value="1"/>
</dbReference>
<evidence type="ECO:0000313" key="8">
    <source>
        <dbReference type="Proteomes" id="UP000199548"/>
    </source>
</evidence>
<evidence type="ECO:0000256" key="1">
    <source>
        <dbReference type="ARBA" id="ARBA00009437"/>
    </source>
</evidence>
<dbReference type="GO" id="GO:0003677">
    <property type="term" value="F:DNA binding"/>
    <property type="evidence" value="ECO:0007669"/>
    <property type="project" value="UniProtKB-KW"/>
</dbReference>
<evidence type="ECO:0000256" key="4">
    <source>
        <dbReference type="ARBA" id="ARBA00023163"/>
    </source>
</evidence>
<dbReference type="PROSITE" id="PS50931">
    <property type="entry name" value="HTH_LYSR"/>
    <property type="match status" value="1"/>
</dbReference>
<evidence type="ECO:0000256" key="5">
    <source>
        <dbReference type="SAM" id="MobiDB-lite"/>
    </source>
</evidence>
<name>A0A1I3TRJ1_9BURK</name>
<evidence type="ECO:0000256" key="2">
    <source>
        <dbReference type="ARBA" id="ARBA00023015"/>
    </source>
</evidence>
<dbReference type="EMBL" id="FOQU01000010">
    <property type="protein sequence ID" value="SFJ73230.1"/>
    <property type="molecule type" value="Genomic_DNA"/>
</dbReference>
<dbReference type="PANTHER" id="PTHR30346">
    <property type="entry name" value="TRANSCRIPTIONAL DUAL REGULATOR HCAR-RELATED"/>
    <property type="match status" value="1"/>
</dbReference>
<dbReference type="AlphaFoldDB" id="A0A1I3TRJ1"/>
<dbReference type="CDD" id="cd08414">
    <property type="entry name" value="PBP2_LTTR_aromatics_like"/>
    <property type="match status" value="1"/>
</dbReference>
<dbReference type="FunFam" id="1.10.10.10:FF:000001">
    <property type="entry name" value="LysR family transcriptional regulator"/>
    <property type="match status" value="1"/>
</dbReference>
<keyword evidence="2" id="KW-0805">Transcription regulation</keyword>
<dbReference type="STRING" id="420953.SAMN05192543_11080"/>
<dbReference type="GO" id="GO:0032993">
    <property type="term" value="C:protein-DNA complex"/>
    <property type="evidence" value="ECO:0007669"/>
    <property type="project" value="TreeGrafter"/>
</dbReference>
<dbReference type="Pfam" id="PF00126">
    <property type="entry name" value="HTH_1"/>
    <property type="match status" value="1"/>
</dbReference>
<evidence type="ECO:0000256" key="3">
    <source>
        <dbReference type="ARBA" id="ARBA00023125"/>
    </source>
</evidence>
<dbReference type="PANTHER" id="PTHR30346:SF17">
    <property type="entry name" value="LYSR FAMILY TRANSCRIPTIONAL REGULATOR"/>
    <property type="match status" value="1"/>
</dbReference>
<feature type="region of interest" description="Disordered" evidence="5">
    <location>
        <begin position="1"/>
        <end position="20"/>
    </location>
</feature>
<sequence>MRKGSSATRPTETSNGGIPMEARLELRHLRYFQAVAEELSFTRAAERLHIAQPPLSQQIKQLEDDLGVQLIERAERPLRLTDAGKQLLSRAAEILSSMQTTVDEVRRIGRGMAGQLSIGFAGSAMYNFLPTILNAYRDLYPEVDLTFVELLACQIEDALEARQIDVGFSRPGLEAHEKIRQRMLLEEPMVVAVPERHPFAVRPCVPIEALDRQDAILYPRYPKPSITDFVLQQLEANAVHMDIVQEVGNLQTALGLTAAGVGITFVPASVGQHRRSGVRFLALDPPILTSPMTVVWLKDATSAALGNFLNIVENNKPVRWIPDEPDRLATGQA</sequence>
<accession>A0A1I3TRJ1</accession>
<dbReference type="SUPFAM" id="SSF46785">
    <property type="entry name" value="Winged helix' DNA-binding domain"/>
    <property type="match status" value="1"/>
</dbReference>
<dbReference type="InterPro" id="IPR036390">
    <property type="entry name" value="WH_DNA-bd_sf"/>
</dbReference>